<feature type="domain" description="AMP-binding enzyme C-terminal" evidence="10">
    <location>
        <begin position="534"/>
        <end position="610"/>
    </location>
</feature>
<dbReference type="Proteomes" id="UP001283361">
    <property type="component" value="Unassembled WGS sequence"/>
</dbReference>
<keyword evidence="4" id="KW-0547">Nucleotide-binding</keyword>
<evidence type="ECO:0000256" key="5">
    <source>
        <dbReference type="ARBA" id="ARBA00022840"/>
    </source>
</evidence>
<comment type="similarity">
    <text evidence="1">Belongs to the ATP-dependent AMP-binding enzyme family.</text>
</comment>
<dbReference type="InterPro" id="IPR045851">
    <property type="entry name" value="AMP-bd_C_sf"/>
</dbReference>
<dbReference type="EC" id="1.13.12.7" evidence="2"/>
<protein>
    <recommendedName>
        <fullName evidence="3">Luciferin 4-monooxygenase</fullName>
        <ecNumber evidence="2">1.13.12.7</ecNumber>
    </recommendedName>
</protein>
<evidence type="ECO:0000256" key="2">
    <source>
        <dbReference type="ARBA" id="ARBA00012532"/>
    </source>
</evidence>
<sequence>MATRRFKQHLWGRLVWQLCVPANTGGSQSLRAGHVHAGSFKTHHLSRALPALSVVKDRSRLNVHRSLRATDAGFQTAQARSASFVSETEYRHSPVTSDNILRNPLPDIFIPSDLSIHQMVFDNCDKYKDNLAVEEYLTGRKYTYAQLKEAVVRVASALYRRGYRKGDVLLVFAVNNVDFTVLTVACAAAGVWFCPANPSYTAEELARQLHDCQAKGVCISEPLADVAKDAIANKQYPNKVKDLFVFGEASGFEPFKNLLDDDGKAFPDVALDPVNDVFVLPYSSGTTGFPKGVMLSHHNVVANVYQLTNLMNMDPDDTSLGLLPLYHIFGLVVIQFMTLMGGASIHYLPKFEPDTLLQCMQEKKISVSLLVPPLVLFLAKHPLVSKFDISSLKEVLCGAAPLGEELTTAFTDRHPNATLRQGYGMTETGPALSVDMKKIKGSVGQPIPNTLCKVADTETGQILPSSQLGEVWAKGPQVMLGYYKNQTATDNMITQDRWLRTGDVGYYDENGVLYIKDRLKELIKYKGAQVAPAELEALLLSHPDIQDTAVVGVPDDAAGELPKAFVVVRAGSDLTTEQVAKFIEGKVSPTKKLRGGVQFVDEIPKNPSGKILRRVIRDKYL</sequence>
<dbReference type="Pfam" id="PF13193">
    <property type="entry name" value="AMP-binding_C"/>
    <property type="match status" value="1"/>
</dbReference>
<keyword evidence="12" id="KW-1185">Reference proteome</keyword>
<dbReference type="GO" id="GO:0016405">
    <property type="term" value="F:CoA-ligase activity"/>
    <property type="evidence" value="ECO:0007669"/>
    <property type="project" value="TreeGrafter"/>
</dbReference>
<comment type="caution">
    <text evidence="11">The sequence shown here is derived from an EMBL/GenBank/DDBJ whole genome shotgun (WGS) entry which is preliminary data.</text>
</comment>
<organism evidence="11 12">
    <name type="scientific">Elysia crispata</name>
    <name type="common">lettuce slug</name>
    <dbReference type="NCBI Taxonomy" id="231223"/>
    <lineage>
        <taxon>Eukaryota</taxon>
        <taxon>Metazoa</taxon>
        <taxon>Spiralia</taxon>
        <taxon>Lophotrochozoa</taxon>
        <taxon>Mollusca</taxon>
        <taxon>Gastropoda</taxon>
        <taxon>Heterobranchia</taxon>
        <taxon>Euthyneura</taxon>
        <taxon>Panpulmonata</taxon>
        <taxon>Sacoglossa</taxon>
        <taxon>Placobranchoidea</taxon>
        <taxon>Plakobranchidae</taxon>
        <taxon>Elysia</taxon>
    </lineage>
</organism>
<evidence type="ECO:0000256" key="3">
    <source>
        <dbReference type="ARBA" id="ARBA00019043"/>
    </source>
</evidence>
<evidence type="ECO:0000313" key="12">
    <source>
        <dbReference type="Proteomes" id="UP001283361"/>
    </source>
</evidence>
<keyword evidence="5" id="KW-0067">ATP-binding</keyword>
<dbReference type="InterPro" id="IPR025110">
    <property type="entry name" value="AMP-bd_C"/>
</dbReference>
<keyword evidence="7" id="KW-0599">Photoprotein</keyword>
<dbReference type="SUPFAM" id="SSF56801">
    <property type="entry name" value="Acetyl-CoA synthetase-like"/>
    <property type="match status" value="1"/>
</dbReference>
<evidence type="ECO:0000256" key="4">
    <source>
        <dbReference type="ARBA" id="ARBA00022741"/>
    </source>
</evidence>
<evidence type="ECO:0000256" key="8">
    <source>
        <dbReference type="ARBA" id="ARBA00048497"/>
    </source>
</evidence>
<dbReference type="AlphaFoldDB" id="A0AAE1A623"/>
<evidence type="ECO:0000313" key="11">
    <source>
        <dbReference type="EMBL" id="KAK3781106.1"/>
    </source>
</evidence>
<gene>
    <name evidence="11" type="ORF">RRG08_001170</name>
</gene>
<dbReference type="FunFam" id="3.30.300.30:FF:000007">
    <property type="entry name" value="4-coumarate--CoA ligase 2"/>
    <property type="match status" value="1"/>
</dbReference>
<dbReference type="PROSITE" id="PS00455">
    <property type="entry name" value="AMP_BINDING"/>
    <property type="match status" value="1"/>
</dbReference>
<dbReference type="PANTHER" id="PTHR24096:SF422">
    <property type="entry name" value="BCDNA.GH02901"/>
    <property type="match status" value="1"/>
</dbReference>
<name>A0AAE1A623_9GAST</name>
<reference evidence="11" key="1">
    <citation type="journal article" date="2023" name="G3 (Bethesda)">
        <title>A reference genome for the long-term kleptoplast-retaining sea slug Elysia crispata morphotype clarki.</title>
        <authorList>
            <person name="Eastman K.E."/>
            <person name="Pendleton A.L."/>
            <person name="Shaikh M.A."/>
            <person name="Suttiyut T."/>
            <person name="Ogas R."/>
            <person name="Tomko P."/>
            <person name="Gavelis G."/>
            <person name="Widhalm J.R."/>
            <person name="Wisecaver J.H."/>
        </authorList>
    </citation>
    <scope>NUCLEOTIDE SEQUENCE</scope>
    <source>
        <strain evidence="11">ECLA1</strain>
    </source>
</reference>
<dbReference type="Gene3D" id="3.30.300.30">
    <property type="match status" value="1"/>
</dbReference>
<evidence type="ECO:0000259" key="9">
    <source>
        <dbReference type="Pfam" id="PF00501"/>
    </source>
</evidence>
<dbReference type="InterPro" id="IPR020845">
    <property type="entry name" value="AMP-binding_CS"/>
</dbReference>
<dbReference type="PANTHER" id="PTHR24096">
    <property type="entry name" value="LONG-CHAIN-FATTY-ACID--COA LIGASE"/>
    <property type="match status" value="1"/>
</dbReference>
<evidence type="ECO:0000259" key="10">
    <source>
        <dbReference type="Pfam" id="PF13193"/>
    </source>
</evidence>
<dbReference type="InterPro" id="IPR042099">
    <property type="entry name" value="ANL_N_sf"/>
</dbReference>
<dbReference type="FunFam" id="3.40.50.12780:FF:000003">
    <property type="entry name" value="Long-chain-fatty-acid--CoA ligase FadD"/>
    <property type="match status" value="1"/>
</dbReference>
<dbReference type="GO" id="GO:0008218">
    <property type="term" value="P:bioluminescence"/>
    <property type="evidence" value="ECO:0007669"/>
    <property type="project" value="UniProtKB-KW"/>
</dbReference>
<evidence type="ECO:0000256" key="7">
    <source>
        <dbReference type="ARBA" id="ARBA00023262"/>
    </source>
</evidence>
<dbReference type="EMBL" id="JAWDGP010002663">
    <property type="protein sequence ID" value="KAK3781106.1"/>
    <property type="molecule type" value="Genomic_DNA"/>
</dbReference>
<dbReference type="GO" id="GO:0005524">
    <property type="term" value="F:ATP binding"/>
    <property type="evidence" value="ECO:0007669"/>
    <property type="project" value="UniProtKB-KW"/>
</dbReference>
<dbReference type="CDD" id="cd05911">
    <property type="entry name" value="Firefly_Luc_like"/>
    <property type="match status" value="1"/>
</dbReference>
<comment type="catalytic activity">
    <reaction evidence="8">
        <text>firefly D-luciferin + ATP + O2 = firefly oxyluciferin + hnu + AMP + CO2 + diphosphate</text>
        <dbReference type="Rhea" id="RHEA:10732"/>
        <dbReference type="ChEBI" id="CHEBI:15379"/>
        <dbReference type="ChEBI" id="CHEBI:16526"/>
        <dbReference type="ChEBI" id="CHEBI:16792"/>
        <dbReference type="ChEBI" id="CHEBI:30212"/>
        <dbReference type="ChEBI" id="CHEBI:30616"/>
        <dbReference type="ChEBI" id="CHEBI:33019"/>
        <dbReference type="ChEBI" id="CHEBI:58038"/>
        <dbReference type="ChEBI" id="CHEBI:456215"/>
        <dbReference type="EC" id="1.13.12.7"/>
    </reaction>
</comment>
<feature type="domain" description="AMP-dependent synthetase/ligase" evidence="9">
    <location>
        <begin position="122"/>
        <end position="483"/>
    </location>
</feature>
<evidence type="ECO:0000256" key="6">
    <source>
        <dbReference type="ARBA" id="ARBA00023223"/>
    </source>
</evidence>
<evidence type="ECO:0000256" key="1">
    <source>
        <dbReference type="ARBA" id="ARBA00006432"/>
    </source>
</evidence>
<dbReference type="InterPro" id="IPR000873">
    <property type="entry name" value="AMP-dep_synth/lig_dom"/>
</dbReference>
<keyword evidence="6" id="KW-0455">Luminescence</keyword>
<dbReference type="Pfam" id="PF00501">
    <property type="entry name" value="AMP-binding"/>
    <property type="match status" value="1"/>
</dbReference>
<dbReference type="Gene3D" id="3.40.50.12780">
    <property type="entry name" value="N-terminal domain of ligase-like"/>
    <property type="match status" value="1"/>
</dbReference>
<accession>A0AAE1A623</accession>
<proteinExistence type="inferred from homology"/>